<dbReference type="EMBL" id="CM044704">
    <property type="protein sequence ID" value="KAI5669817.1"/>
    <property type="molecule type" value="Genomic_DNA"/>
</dbReference>
<protein>
    <submittedName>
        <fullName evidence="1">Uncharacterized protein</fullName>
    </submittedName>
</protein>
<evidence type="ECO:0000313" key="2">
    <source>
        <dbReference type="Proteomes" id="UP001060085"/>
    </source>
</evidence>
<sequence length="145" mass="16536">MTETEQMNDHWTDERSPSNSNAASRRRGRQGIGREHHISFREFPGVVSQLILLILGKLPKGIRTHHFIVVRPYQKSTSIIVSHTQGFTNTLTPFFTKKVRNVNSYNSGSPQMGFTLQPLSSYTHYKFHPIHSSFVTLNLAHTDMA</sequence>
<comment type="caution">
    <text evidence="1">The sequence shown here is derived from an EMBL/GenBank/DDBJ whole genome shotgun (WGS) entry which is preliminary data.</text>
</comment>
<evidence type="ECO:0000313" key="1">
    <source>
        <dbReference type="EMBL" id="KAI5669817.1"/>
    </source>
</evidence>
<name>A0ACC0BB28_CATRO</name>
<proteinExistence type="predicted"/>
<organism evidence="1 2">
    <name type="scientific">Catharanthus roseus</name>
    <name type="common">Madagascar periwinkle</name>
    <name type="synonym">Vinca rosea</name>
    <dbReference type="NCBI Taxonomy" id="4058"/>
    <lineage>
        <taxon>Eukaryota</taxon>
        <taxon>Viridiplantae</taxon>
        <taxon>Streptophyta</taxon>
        <taxon>Embryophyta</taxon>
        <taxon>Tracheophyta</taxon>
        <taxon>Spermatophyta</taxon>
        <taxon>Magnoliopsida</taxon>
        <taxon>eudicotyledons</taxon>
        <taxon>Gunneridae</taxon>
        <taxon>Pentapetalae</taxon>
        <taxon>asterids</taxon>
        <taxon>lamiids</taxon>
        <taxon>Gentianales</taxon>
        <taxon>Apocynaceae</taxon>
        <taxon>Rauvolfioideae</taxon>
        <taxon>Vinceae</taxon>
        <taxon>Catharanthinae</taxon>
        <taxon>Catharanthus</taxon>
    </lineage>
</organism>
<keyword evidence="2" id="KW-1185">Reference proteome</keyword>
<reference evidence="2" key="1">
    <citation type="journal article" date="2023" name="Nat. Plants">
        <title>Single-cell RNA sequencing provides a high-resolution roadmap for understanding the multicellular compartmentation of specialized metabolism.</title>
        <authorList>
            <person name="Sun S."/>
            <person name="Shen X."/>
            <person name="Li Y."/>
            <person name="Li Y."/>
            <person name="Wang S."/>
            <person name="Li R."/>
            <person name="Zhang H."/>
            <person name="Shen G."/>
            <person name="Guo B."/>
            <person name="Wei J."/>
            <person name="Xu J."/>
            <person name="St-Pierre B."/>
            <person name="Chen S."/>
            <person name="Sun C."/>
        </authorList>
    </citation>
    <scope>NUCLEOTIDE SEQUENCE [LARGE SCALE GENOMIC DNA]</scope>
</reference>
<gene>
    <name evidence="1" type="ORF">M9H77_19670</name>
</gene>
<accession>A0ACC0BB28</accession>
<dbReference type="Proteomes" id="UP001060085">
    <property type="component" value="Linkage Group LG04"/>
</dbReference>